<dbReference type="EMBL" id="WRPP01000001">
    <property type="protein sequence ID" value="MVU75770.1"/>
    <property type="molecule type" value="Genomic_DNA"/>
</dbReference>
<dbReference type="InterPro" id="IPR029058">
    <property type="entry name" value="AB_hydrolase_fold"/>
</dbReference>
<dbReference type="Proteomes" id="UP000466794">
    <property type="component" value="Unassembled WGS sequence"/>
</dbReference>
<keyword evidence="8" id="KW-1185">Reference proteome</keyword>
<dbReference type="PROSITE" id="PS00941">
    <property type="entry name" value="CARBOXYLESTERASE_B_2"/>
    <property type="match status" value="1"/>
</dbReference>
<feature type="transmembrane region" description="Helical" evidence="5">
    <location>
        <begin position="114"/>
        <end position="135"/>
    </location>
</feature>
<dbReference type="EC" id="3.1.1.-" evidence="3"/>
<evidence type="ECO:0000313" key="7">
    <source>
        <dbReference type="EMBL" id="MVU75770.1"/>
    </source>
</evidence>
<dbReference type="InterPro" id="IPR019819">
    <property type="entry name" value="Carboxylesterase_B_CS"/>
</dbReference>
<proteinExistence type="inferred from homology"/>
<evidence type="ECO:0000259" key="6">
    <source>
        <dbReference type="Pfam" id="PF00135"/>
    </source>
</evidence>
<dbReference type="SUPFAM" id="SSF53474">
    <property type="entry name" value="alpha/beta-Hydrolases"/>
    <property type="match status" value="1"/>
</dbReference>
<keyword evidence="2 3" id="KW-0378">Hydrolase</keyword>
<keyword evidence="5" id="KW-0812">Transmembrane</keyword>
<dbReference type="InterPro" id="IPR002018">
    <property type="entry name" value="CarbesteraseB"/>
</dbReference>
<evidence type="ECO:0000256" key="3">
    <source>
        <dbReference type="RuleBase" id="RU361235"/>
    </source>
</evidence>
<keyword evidence="5" id="KW-0472">Membrane</keyword>
<protein>
    <recommendedName>
        <fullName evidence="3">Carboxylic ester hydrolase</fullName>
        <ecNumber evidence="3">3.1.1.-</ecNumber>
    </recommendedName>
</protein>
<reference evidence="7 8" key="1">
    <citation type="submission" date="2019-12" db="EMBL/GenBank/DDBJ databases">
        <title>Nocardia sp. nov. ET3-3 isolated from soil.</title>
        <authorList>
            <person name="Kanchanasin P."/>
            <person name="Tanasupawat S."/>
            <person name="Yuki M."/>
            <person name="Kudo T."/>
        </authorList>
    </citation>
    <scope>NUCLEOTIDE SEQUENCE [LARGE SCALE GENOMIC DNA]</scope>
    <source>
        <strain evidence="7 8">ET3-3</strain>
    </source>
</reference>
<evidence type="ECO:0000313" key="8">
    <source>
        <dbReference type="Proteomes" id="UP000466794"/>
    </source>
</evidence>
<dbReference type="GO" id="GO:0016787">
    <property type="term" value="F:hydrolase activity"/>
    <property type="evidence" value="ECO:0007669"/>
    <property type="project" value="UniProtKB-KW"/>
</dbReference>
<keyword evidence="5" id="KW-1133">Transmembrane helix</keyword>
<feature type="region of interest" description="Disordered" evidence="4">
    <location>
        <begin position="1"/>
        <end position="29"/>
    </location>
</feature>
<sequence length="635" mass="67660">MRWTGDSARRRRYSGYGSSRWAGSKRSRASGESRVIAVPTVEGLVCPTVSRPGIGCQRPSRRETARPRRLTRTLGFPARLETPDPRPGRPTSIECLRETLLAQEARVIVRKRMWAGRGAGAVVAVAALLAPVFAVNGPVARATAPDVVTIDSGGLHGVVAPDYRLFNGIPYAAPPVGALRWRPPQAVAPWPGIREARDAGPKCAQATGLGGPRSTDEDCLYLNVWTPPTLPADGRGLPVMVWIHGGSLQTGAGNIYGAAPLVSQPDGDSIVVTINYRLGILGFLAASALDDGTGAGDYGLMDQQAALRWVQRNIAAFGGDPNRVTVDGESAGGISICAQMAAPGSAGLFQAAMMQSGPCSGQSLADAEAEGDAWAAGVGCAGPDAAACLRALPPDVPVDHTPESTNVVYGNDFLPQDPVAKLKAGGMARIPTFIGSNHDEMALWVWMKYGIPLGARLDATVYPTVLRDQLKLDQDSLDRVMAEYPLSAYAQPALALSRVWTDKVVCNLIGQVADFSRQNPTYVYQFDDPSPLSPPSTFPLGAYHASELPSLFDLVQAGPLLHGVMTPDQQRLQAEMRSYWARFITANTADPRGLPAIPRYSATAPAYLSFRPTGSRPSDAFAADHRCEFWSDLAR</sequence>
<name>A0A7K1UN60_9NOCA</name>
<feature type="region of interest" description="Disordered" evidence="4">
    <location>
        <begin position="55"/>
        <end position="91"/>
    </location>
</feature>
<evidence type="ECO:0000256" key="4">
    <source>
        <dbReference type="SAM" id="MobiDB-lite"/>
    </source>
</evidence>
<feature type="domain" description="Carboxylesterase type B" evidence="6">
    <location>
        <begin position="146"/>
        <end position="630"/>
    </location>
</feature>
<dbReference type="InterPro" id="IPR019826">
    <property type="entry name" value="Carboxylesterase_B_AS"/>
</dbReference>
<dbReference type="Pfam" id="PF00135">
    <property type="entry name" value="COesterase"/>
    <property type="match status" value="1"/>
</dbReference>
<organism evidence="7 8">
    <name type="scientific">Nocardia terrae</name>
    <dbReference type="NCBI Taxonomy" id="2675851"/>
    <lineage>
        <taxon>Bacteria</taxon>
        <taxon>Bacillati</taxon>
        <taxon>Actinomycetota</taxon>
        <taxon>Actinomycetes</taxon>
        <taxon>Mycobacteriales</taxon>
        <taxon>Nocardiaceae</taxon>
        <taxon>Nocardia</taxon>
    </lineage>
</organism>
<comment type="similarity">
    <text evidence="1 3">Belongs to the type-B carboxylesterase/lipase family.</text>
</comment>
<dbReference type="Gene3D" id="3.40.50.1820">
    <property type="entry name" value="alpha/beta hydrolase"/>
    <property type="match status" value="1"/>
</dbReference>
<dbReference type="PANTHER" id="PTHR11559">
    <property type="entry name" value="CARBOXYLESTERASE"/>
    <property type="match status" value="1"/>
</dbReference>
<gene>
    <name evidence="7" type="ORF">GPX89_00750</name>
</gene>
<comment type="caution">
    <text evidence="7">The sequence shown here is derived from an EMBL/GenBank/DDBJ whole genome shotgun (WGS) entry which is preliminary data.</text>
</comment>
<evidence type="ECO:0000256" key="5">
    <source>
        <dbReference type="SAM" id="Phobius"/>
    </source>
</evidence>
<evidence type="ECO:0000256" key="2">
    <source>
        <dbReference type="ARBA" id="ARBA00022801"/>
    </source>
</evidence>
<dbReference type="InterPro" id="IPR050309">
    <property type="entry name" value="Type-B_Carboxylest/Lipase"/>
</dbReference>
<dbReference type="AlphaFoldDB" id="A0A7K1UN60"/>
<accession>A0A7K1UN60</accession>
<dbReference type="PROSITE" id="PS00122">
    <property type="entry name" value="CARBOXYLESTERASE_B_1"/>
    <property type="match status" value="1"/>
</dbReference>
<evidence type="ECO:0000256" key="1">
    <source>
        <dbReference type="ARBA" id="ARBA00005964"/>
    </source>
</evidence>